<dbReference type="EMBL" id="BLLF01002743">
    <property type="protein sequence ID" value="GFH25181.1"/>
    <property type="molecule type" value="Genomic_DNA"/>
</dbReference>
<protein>
    <submittedName>
        <fullName evidence="2">ACT domain-containing protein</fullName>
    </submittedName>
</protein>
<gene>
    <name evidence="2" type="ORF">HaLaN_23107</name>
</gene>
<proteinExistence type="predicted"/>
<sequence length="235" mass="25548">MAGECSLSFVTVDNKCHPALTKLNVSAANYSGLLTTITWVLHGMNVRVQHGVIRTADDGFAEDTLWVTNTYGKKLSDATASMLRERLQEFVVYCEPQDTTPQEWVSDNVEVSNSAHPQWTQLIIRGEPPRHGFLLQVASVLSGTGAVLHEAFIQSCDPQEAYNTQPGAAGAPPSMVPDGYDFSAGRFFKFLLTDKDGSKLDAGRVSALLFTLQAFTGQGHMPLTAPSQDAFARPQ</sequence>
<keyword evidence="3" id="KW-1185">Reference proteome</keyword>
<dbReference type="Pfam" id="PF24931">
    <property type="entry name" value="ACT_ACR9_3rd"/>
    <property type="match status" value="1"/>
</dbReference>
<feature type="non-terminal residue" evidence="2">
    <location>
        <position position="1"/>
    </location>
</feature>
<dbReference type="PROSITE" id="PS51671">
    <property type="entry name" value="ACT"/>
    <property type="match status" value="1"/>
</dbReference>
<reference evidence="2 3" key="1">
    <citation type="submission" date="2020-02" db="EMBL/GenBank/DDBJ databases">
        <title>Draft genome sequence of Haematococcus lacustris strain NIES-144.</title>
        <authorList>
            <person name="Morimoto D."/>
            <person name="Nakagawa S."/>
            <person name="Yoshida T."/>
            <person name="Sawayama S."/>
        </authorList>
    </citation>
    <scope>NUCLEOTIDE SEQUENCE [LARGE SCALE GENOMIC DNA]</scope>
    <source>
        <strain evidence="2 3">NIES-144</strain>
    </source>
</reference>
<comment type="caution">
    <text evidence="2">The sequence shown here is derived from an EMBL/GenBank/DDBJ whole genome shotgun (WGS) entry which is preliminary data.</text>
</comment>
<evidence type="ECO:0000313" key="3">
    <source>
        <dbReference type="Proteomes" id="UP000485058"/>
    </source>
</evidence>
<feature type="domain" description="ACT" evidence="1">
    <location>
        <begin position="22"/>
        <end position="101"/>
    </location>
</feature>
<dbReference type="AlphaFoldDB" id="A0A699ZS44"/>
<evidence type="ECO:0000259" key="1">
    <source>
        <dbReference type="PROSITE" id="PS51671"/>
    </source>
</evidence>
<dbReference type="CDD" id="cd04873">
    <property type="entry name" value="ACT_UUR-ACR-like"/>
    <property type="match status" value="1"/>
</dbReference>
<name>A0A699ZS44_HAELA</name>
<organism evidence="2 3">
    <name type="scientific">Haematococcus lacustris</name>
    <name type="common">Green alga</name>
    <name type="synonym">Haematococcus pluvialis</name>
    <dbReference type="NCBI Taxonomy" id="44745"/>
    <lineage>
        <taxon>Eukaryota</taxon>
        <taxon>Viridiplantae</taxon>
        <taxon>Chlorophyta</taxon>
        <taxon>core chlorophytes</taxon>
        <taxon>Chlorophyceae</taxon>
        <taxon>CS clade</taxon>
        <taxon>Chlamydomonadales</taxon>
        <taxon>Haematococcaceae</taxon>
        <taxon>Haematococcus</taxon>
    </lineage>
</organism>
<dbReference type="Proteomes" id="UP000485058">
    <property type="component" value="Unassembled WGS sequence"/>
</dbReference>
<evidence type="ECO:0000313" key="2">
    <source>
        <dbReference type="EMBL" id="GFH25181.1"/>
    </source>
</evidence>
<dbReference type="InterPro" id="IPR002912">
    <property type="entry name" value="ACT_dom"/>
</dbReference>
<accession>A0A699ZS44</accession>